<keyword evidence="5 8" id="KW-1133">Transmembrane helix</keyword>
<evidence type="ECO:0000313" key="9">
    <source>
        <dbReference type="EMBL" id="VVD05292.1"/>
    </source>
</evidence>
<evidence type="ECO:0000256" key="2">
    <source>
        <dbReference type="ARBA" id="ARBA00010532"/>
    </source>
</evidence>
<dbReference type="InterPro" id="IPR002159">
    <property type="entry name" value="CD36_fam"/>
</dbReference>
<dbReference type="Proteomes" id="UP000324832">
    <property type="component" value="Unassembled WGS sequence"/>
</dbReference>
<dbReference type="GO" id="GO:0005044">
    <property type="term" value="F:scavenger receptor activity"/>
    <property type="evidence" value="ECO:0007669"/>
    <property type="project" value="TreeGrafter"/>
</dbReference>
<dbReference type="PANTHER" id="PTHR11923">
    <property type="entry name" value="SCAVENGER RECEPTOR CLASS B TYPE-1 SR-B1"/>
    <property type="match status" value="1"/>
</dbReference>
<sequence length="226" mass="25399">MPHNLTEDTQLEIFMGDLCRTVYFNYTETGNLNGLTYLKYSMNENTFDTSNTCFCNGDCAWSGVMNVSACRYGAPAFLSLPHFLHGDPELLTMVNGLNPDPKKHSFYFAIEPKLGVPVDVSARFQFNVFMEPSPNIALYENVPKMLFPVFWVEQKVVVDDSVIAELRKVRAVSDWGATICACVALMFAGFITLASCCKKSYFQKTKVNIITLEKPRDDADVKLNPL</sequence>
<keyword evidence="4 8" id="KW-0812">Transmembrane</keyword>
<evidence type="ECO:0000256" key="1">
    <source>
        <dbReference type="ARBA" id="ARBA00004236"/>
    </source>
</evidence>
<keyword evidence="7" id="KW-0325">Glycoprotein</keyword>
<dbReference type="AlphaFoldDB" id="A0A5E4R5T4"/>
<comment type="subcellular location">
    <subcellularLocation>
        <location evidence="1">Cell membrane</location>
    </subcellularLocation>
</comment>
<dbReference type="PANTHER" id="PTHR11923:SF93">
    <property type="entry name" value="GH07959P-RELATED"/>
    <property type="match status" value="1"/>
</dbReference>
<organism evidence="9 10">
    <name type="scientific">Leptidea sinapis</name>
    <dbReference type="NCBI Taxonomy" id="189913"/>
    <lineage>
        <taxon>Eukaryota</taxon>
        <taxon>Metazoa</taxon>
        <taxon>Ecdysozoa</taxon>
        <taxon>Arthropoda</taxon>
        <taxon>Hexapoda</taxon>
        <taxon>Insecta</taxon>
        <taxon>Pterygota</taxon>
        <taxon>Neoptera</taxon>
        <taxon>Endopterygota</taxon>
        <taxon>Lepidoptera</taxon>
        <taxon>Glossata</taxon>
        <taxon>Ditrysia</taxon>
        <taxon>Papilionoidea</taxon>
        <taxon>Pieridae</taxon>
        <taxon>Dismorphiinae</taxon>
        <taxon>Leptidea</taxon>
    </lineage>
</organism>
<keyword evidence="10" id="KW-1185">Reference proteome</keyword>
<keyword evidence="3" id="KW-1003">Cell membrane</keyword>
<accession>A0A5E4R5T4</accession>
<dbReference type="EMBL" id="FZQP02006952">
    <property type="protein sequence ID" value="VVD05292.1"/>
    <property type="molecule type" value="Genomic_DNA"/>
</dbReference>
<name>A0A5E4R5T4_9NEOP</name>
<keyword evidence="6 8" id="KW-0472">Membrane</keyword>
<evidence type="ECO:0000256" key="5">
    <source>
        <dbReference type="ARBA" id="ARBA00022989"/>
    </source>
</evidence>
<evidence type="ECO:0000313" key="10">
    <source>
        <dbReference type="Proteomes" id="UP000324832"/>
    </source>
</evidence>
<evidence type="ECO:0000256" key="7">
    <source>
        <dbReference type="ARBA" id="ARBA00023180"/>
    </source>
</evidence>
<evidence type="ECO:0000256" key="4">
    <source>
        <dbReference type="ARBA" id="ARBA00022692"/>
    </source>
</evidence>
<comment type="similarity">
    <text evidence="2">Belongs to the CD36 family.</text>
</comment>
<reference evidence="9 10" key="1">
    <citation type="submission" date="2017-07" db="EMBL/GenBank/DDBJ databases">
        <authorList>
            <person name="Talla V."/>
            <person name="Backstrom N."/>
        </authorList>
    </citation>
    <scope>NUCLEOTIDE SEQUENCE [LARGE SCALE GENOMIC DNA]</scope>
</reference>
<dbReference type="GO" id="GO:0005737">
    <property type="term" value="C:cytoplasm"/>
    <property type="evidence" value="ECO:0007669"/>
    <property type="project" value="TreeGrafter"/>
</dbReference>
<dbReference type="Pfam" id="PF01130">
    <property type="entry name" value="CD36"/>
    <property type="match status" value="1"/>
</dbReference>
<dbReference type="PRINTS" id="PR01609">
    <property type="entry name" value="CD36FAMILY"/>
</dbReference>
<feature type="transmembrane region" description="Helical" evidence="8">
    <location>
        <begin position="175"/>
        <end position="196"/>
    </location>
</feature>
<evidence type="ECO:0000256" key="6">
    <source>
        <dbReference type="ARBA" id="ARBA00023136"/>
    </source>
</evidence>
<gene>
    <name evidence="9" type="ORF">LSINAPIS_LOCUS14861</name>
</gene>
<dbReference type="GO" id="GO:0005886">
    <property type="term" value="C:plasma membrane"/>
    <property type="evidence" value="ECO:0007669"/>
    <property type="project" value="UniProtKB-SubCell"/>
</dbReference>
<evidence type="ECO:0000256" key="3">
    <source>
        <dbReference type="ARBA" id="ARBA00022475"/>
    </source>
</evidence>
<protein>
    <submittedName>
        <fullName evidence="9">Uncharacterized protein</fullName>
    </submittedName>
</protein>
<evidence type="ECO:0000256" key="8">
    <source>
        <dbReference type="SAM" id="Phobius"/>
    </source>
</evidence>
<proteinExistence type="inferred from homology"/>